<dbReference type="STRING" id="1121325.SAMN04515677_10360"/>
<evidence type="ECO:0000313" key="5">
    <source>
        <dbReference type="Proteomes" id="UP000199068"/>
    </source>
</evidence>
<dbReference type="Gene3D" id="3.40.109.10">
    <property type="entry name" value="NADH Oxidase"/>
    <property type="match status" value="1"/>
</dbReference>
<sequence>MLDLLKQRRSIRKYKDKPIEKNKLERLLKSVLLAPSSMNKKPLEFIVIEEKETINKLSSCKTMGTLGLNTAPMAIAIIANTEVSDVWIEDSSIAATILSLQAEALGLGSCWIQVRNRESENGSSENKVKSILNIPDKFGVLALFSIGYKDESKNSYNESDLDCSKIHFNKF</sequence>
<dbReference type="InterPro" id="IPR029479">
    <property type="entry name" value="Nitroreductase"/>
</dbReference>
<reference evidence="4 5" key="1">
    <citation type="submission" date="2016-10" db="EMBL/GenBank/DDBJ databases">
        <authorList>
            <person name="de Groot N.N."/>
        </authorList>
    </citation>
    <scope>NUCLEOTIDE SEQUENCE [LARGE SCALE GENOMIC DNA]</scope>
    <source>
        <strain evidence="4 5">DSM 797</strain>
    </source>
</reference>
<keyword evidence="5" id="KW-1185">Reference proteome</keyword>
<keyword evidence="2" id="KW-0560">Oxidoreductase</keyword>
<dbReference type="SUPFAM" id="SSF55469">
    <property type="entry name" value="FMN-dependent nitroreductase-like"/>
    <property type="match status" value="1"/>
</dbReference>
<feature type="domain" description="Nitroreductase" evidence="3">
    <location>
        <begin position="68"/>
        <end position="148"/>
    </location>
</feature>
<dbReference type="Pfam" id="PF00881">
    <property type="entry name" value="Nitroreductase"/>
    <property type="match status" value="2"/>
</dbReference>
<dbReference type="InterPro" id="IPR000415">
    <property type="entry name" value="Nitroreductase-like"/>
</dbReference>
<name>A0A1G9M456_9FIRM</name>
<feature type="domain" description="Nitroreductase" evidence="3">
    <location>
        <begin position="5"/>
        <end position="57"/>
    </location>
</feature>
<dbReference type="GO" id="GO:0016491">
    <property type="term" value="F:oxidoreductase activity"/>
    <property type="evidence" value="ECO:0007669"/>
    <property type="project" value="UniProtKB-KW"/>
</dbReference>
<proteinExistence type="inferred from homology"/>
<dbReference type="EMBL" id="FNGW01000003">
    <property type="protein sequence ID" value="SDL68996.1"/>
    <property type="molecule type" value="Genomic_DNA"/>
</dbReference>
<gene>
    <name evidence="4" type="ORF">SAMN04515677_10360</name>
</gene>
<accession>A0A1G9M456</accession>
<dbReference type="CDD" id="cd02151">
    <property type="entry name" value="nitroreductase"/>
    <property type="match status" value="1"/>
</dbReference>
<evidence type="ECO:0000313" key="4">
    <source>
        <dbReference type="EMBL" id="SDL68996.1"/>
    </source>
</evidence>
<dbReference type="Proteomes" id="UP000199068">
    <property type="component" value="Unassembled WGS sequence"/>
</dbReference>
<dbReference type="AlphaFoldDB" id="A0A1G9M456"/>
<dbReference type="PANTHER" id="PTHR43673">
    <property type="entry name" value="NAD(P)H NITROREDUCTASE YDGI-RELATED"/>
    <property type="match status" value="1"/>
</dbReference>
<evidence type="ECO:0000259" key="3">
    <source>
        <dbReference type="Pfam" id="PF00881"/>
    </source>
</evidence>
<evidence type="ECO:0000256" key="1">
    <source>
        <dbReference type="ARBA" id="ARBA00007118"/>
    </source>
</evidence>
<organism evidence="4 5">
    <name type="scientific">Romboutsia lituseburensis DSM 797</name>
    <dbReference type="NCBI Taxonomy" id="1121325"/>
    <lineage>
        <taxon>Bacteria</taxon>
        <taxon>Bacillati</taxon>
        <taxon>Bacillota</taxon>
        <taxon>Clostridia</taxon>
        <taxon>Peptostreptococcales</taxon>
        <taxon>Peptostreptococcaceae</taxon>
        <taxon>Romboutsia</taxon>
    </lineage>
</organism>
<protein>
    <submittedName>
        <fullName evidence="4">Nitroreductase</fullName>
    </submittedName>
</protein>
<dbReference type="PANTHER" id="PTHR43673:SF10">
    <property type="entry name" value="NADH DEHYDROGENASE_NAD(P)H NITROREDUCTASE XCC3605-RELATED"/>
    <property type="match status" value="1"/>
</dbReference>
<evidence type="ECO:0000256" key="2">
    <source>
        <dbReference type="ARBA" id="ARBA00023002"/>
    </source>
</evidence>
<dbReference type="RefSeq" id="WP_092724774.1">
    <property type="nucleotide sequence ID" value="NZ_FNGW01000003.1"/>
</dbReference>
<comment type="similarity">
    <text evidence="1">Belongs to the nitroreductase family.</text>
</comment>